<proteinExistence type="predicted"/>
<evidence type="ECO:0000313" key="3">
    <source>
        <dbReference type="EMBL" id="GMR47404.1"/>
    </source>
</evidence>
<protein>
    <recommendedName>
        <fullName evidence="5">Transmembrane protein</fullName>
    </recommendedName>
</protein>
<evidence type="ECO:0000256" key="1">
    <source>
        <dbReference type="SAM" id="MobiDB-lite"/>
    </source>
</evidence>
<keyword evidence="2" id="KW-0812">Transmembrane</keyword>
<keyword evidence="2" id="KW-0472">Membrane</keyword>
<dbReference type="AlphaFoldDB" id="A0AAN5CN06"/>
<dbReference type="Proteomes" id="UP001328107">
    <property type="component" value="Unassembled WGS sequence"/>
</dbReference>
<accession>A0AAN5CN06</accession>
<feature type="transmembrane region" description="Helical" evidence="2">
    <location>
        <begin position="43"/>
        <end position="63"/>
    </location>
</feature>
<keyword evidence="4" id="KW-1185">Reference proteome</keyword>
<evidence type="ECO:0000256" key="2">
    <source>
        <dbReference type="SAM" id="Phobius"/>
    </source>
</evidence>
<gene>
    <name evidence="3" type="ORF">PMAYCL1PPCAC_17599</name>
</gene>
<dbReference type="EMBL" id="BTRK01000004">
    <property type="protein sequence ID" value="GMR47404.1"/>
    <property type="molecule type" value="Genomic_DNA"/>
</dbReference>
<feature type="region of interest" description="Disordered" evidence="1">
    <location>
        <begin position="72"/>
        <end position="95"/>
    </location>
</feature>
<evidence type="ECO:0008006" key="5">
    <source>
        <dbReference type="Google" id="ProtNLM"/>
    </source>
</evidence>
<keyword evidence="2" id="KW-1133">Transmembrane helix</keyword>
<organism evidence="3 4">
    <name type="scientific">Pristionchus mayeri</name>
    <dbReference type="NCBI Taxonomy" id="1317129"/>
    <lineage>
        <taxon>Eukaryota</taxon>
        <taxon>Metazoa</taxon>
        <taxon>Ecdysozoa</taxon>
        <taxon>Nematoda</taxon>
        <taxon>Chromadorea</taxon>
        <taxon>Rhabditida</taxon>
        <taxon>Rhabditina</taxon>
        <taxon>Diplogasteromorpha</taxon>
        <taxon>Diplogasteroidea</taxon>
        <taxon>Neodiplogasteridae</taxon>
        <taxon>Pristionchus</taxon>
    </lineage>
</organism>
<comment type="caution">
    <text evidence="3">The sequence shown here is derived from an EMBL/GenBank/DDBJ whole genome shotgun (WGS) entry which is preliminary data.</text>
</comment>
<sequence>MTPPISPSPSTPLLTSSPLPLTTHQSIRGHFSFLSREEEICRLGWLLLIIWLGGVIYMTKEIWCGSSMRKRESTDSTKDLVERTNGDETKAHQIV</sequence>
<name>A0AAN5CN06_9BILA</name>
<reference evidence="4" key="1">
    <citation type="submission" date="2022-10" db="EMBL/GenBank/DDBJ databases">
        <title>Genome assembly of Pristionchus species.</title>
        <authorList>
            <person name="Yoshida K."/>
            <person name="Sommer R.J."/>
        </authorList>
    </citation>
    <scope>NUCLEOTIDE SEQUENCE [LARGE SCALE GENOMIC DNA]</scope>
    <source>
        <strain evidence="4">RS5460</strain>
    </source>
</reference>
<evidence type="ECO:0000313" key="4">
    <source>
        <dbReference type="Proteomes" id="UP001328107"/>
    </source>
</evidence>